<dbReference type="InterPro" id="IPR054505">
    <property type="entry name" value="Myb_DNA-bind_8"/>
</dbReference>
<sequence>MPTNASAKKARPSKGFPLTNEIMLLYTMLALQEDLKHDWDEIAEKLGIKVGAARKRWERTRNSIIERTKEPEAQASEQAPTEDEE</sequence>
<name>A0AAD6CZ78_9EURO</name>
<protein>
    <recommendedName>
        <fullName evidence="2">Myb-like DNA-binding domain-containing protein</fullName>
    </recommendedName>
</protein>
<comment type="caution">
    <text evidence="3">The sequence shown here is derived from an EMBL/GenBank/DDBJ whole genome shotgun (WGS) entry which is preliminary data.</text>
</comment>
<organism evidence="3 4">
    <name type="scientific">Penicillium frequentans</name>
    <dbReference type="NCBI Taxonomy" id="3151616"/>
    <lineage>
        <taxon>Eukaryota</taxon>
        <taxon>Fungi</taxon>
        <taxon>Dikarya</taxon>
        <taxon>Ascomycota</taxon>
        <taxon>Pezizomycotina</taxon>
        <taxon>Eurotiomycetes</taxon>
        <taxon>Eurotiomycetidae</taxon>
        <taxon>Eurotiales</taxon>
        <taxon>Aspergillaceae</taxon>
        <taxon>Penicillium</taxon>
    </lineage>
</organism>
<dbReference type="InterPro" id="IPR036388">
    <property type="entry name" value="WH-like_DNA-bd_sf"/>
</dbReference>
<evidence type="ECO:0000313" key="3">
    <source>
        <dbReference type="EMBL" id="KAJ5546034.1"/>
    </source>
</evidence>
<evidence type="ECO:0000259" key="2">
    <source>
        <dbReference type="Pfam" id="PF22980"/>
    </source>
</evidence>
<feature type="compositionally biased region" description="Basic and acidic residues" evidence="1">
    <location>
        <begin position="63"/>
        <end position="72"/>
    </location>
</feature>
<keyword evidence="4" id="KW-1185">Reference proteome</keyword>
<proteinExistence type="predicted"/>
<dbReference type="Proteomes" id="UP001220324">
    <property type="component" value="Unassembled WGS sequence"/>
</dbReference>
<dbReference type="Pfam" id="PF22980">
    <property type="entry name" value="Myb_DNA-bind_8"/>
    <property type="match status" value="1"/>
</dbReference>
<accession>A0AAD6CZ78</accession>
<dbReference type="EMBL" id="JAQIZZ010000003">
    <property type="protein sequence ID" value="KAJ5546034.1"/>
    <property type="molecule type" value="Genomic_DNA"/>
</dbReference>
<dbReference type="Gene3D" id="1.10.10.10">
    <property type="entry name" value="Winged helix-like DNA-binding domain superfamily/Winged helix DNA-binding domain"/>
    <property type="match status" value="1"/>
</dbReference>
<feature type="region of interest" description="Disordered" evidence="1">
    <location>
        <begin position="63"/>
        <end position="85"/>
    </location>
</feature>
<evidence type="ECO:0000256" key="1">
    <source>
        <dbReference type="SAM" id="MobiDB-lite"/>
    </source>
</evidence>
<reference evidence="3 4" key="1">
    <citation type="journal article" date="2023" name="IMA Fungus">
        <title>Comparative genomic study of the Penicillium genus elucidates a diverse pangenome and 15 lateral gene transfer events.</title>
        <authorList>
            <person name="Petersen C."/>
            <person name="Sorensen T."/>
            <person name="Nielsen M.R."/>
            <person name="Sondergaard T.E."/>
            <person name="Sorensen J.L."/>
            <person name="Fitzpatrick D.A."/>
            <person name="Frisvad J.C."/>
            <person name="Nielsen K.L."/>
        </authorList>
    </citation>
    <scope>NUCLEOTIDE SEQUENCE [LARGE SCALE GENOMIC DNA]</scope>
    <source>
        <strain evidence="3 4">IBT 35679</strain>
    </source>
</reference>
<gene>
    <name evidence="3" type="ORF">N7494_003619</name>
</gene>
<feature type="domain" description="Myb-like DNA-binding" evidence="2">
    <location>
        <begin position="21"/>
        <end position="60"/>
    </location>
</feature>
<dbReference type="AlphaFoldDB" id="A0AAD6CZ78"/>
<evidence type="ECO:0000313" key="4">
    <source>
        <dbReference type="Proteomes" id="UP001220324"/>
    </source>
</evidence>